<dbReference type="Pfam" id="PF00501">
    <property type="entry name" value="AMP-binding"/>
    <property type="match status" value="4"/>
</dbReference>
<dbReference type="InterPro" id="IPR009081">
    <property type="entry name" value="PP-bd_ACP"/>
</dbReference>
<evidence type="ECO:0000256" key="3">
    <source>
        <dbReference type="ARBA" id="ARBA00022553"/>
    </source>
</evidence>
<evidence type="ECO:0000256" key="5">
    <source>
        <dbReference type="ARBA" id="ARBA00023194"/>
    </source>
</evidence>
<sequence>MTERPSQRLPLTGAQTGVWYGQRLDPDSPVYNVGQYVEIDGPLDAGLFVTALRRTVSESEALTARFAEGPDGEPYQATWSGPAAGPLVAVLDHTGQDDPYGTALSLMRADMARPVDPVRDSLYVFTLHKVGPDRTLWYQRAHHLVLDAFGFSLVSRRTAEVYTALAAGEEPTPDPFGGLEVILAEEHAYRASPRFAEDRAYWLERLADHPEPEPLSGARYPAAHSFLRDGATLTQRETAGLLAIARAAKASWADVMTAAFAAYLHRATGGRDVLLSLPAMARLGSAALKVPSMVVNVLPLRVAVRPQTPLAELVSAVAADVRDLRRHQRYRAEDIRRDLGLSGREQGLLGPMVNIKAFDNSLDFAGAAGSVHNVAAGPVDDLTLGVHHDAAEGRIRFELDANPQAYDAGTLAARRAEFAHFLREAAAAGPQTPVGRADLLTPAARDALLLDRHDTDHPVPAGTVVDAFEHAARLHPEVPAVIAGADTLDYAALEERANRLARLLIGRGAGPESIVGLALPRTADLVVALLAVMKAGGAYLPLDLDYPADRLEFMVEDARPLCVLTTLDRAAAAPVVDGVETVVLDAPDTLAELADTAADAPTDADRTAPLTGGHPAYVIYTSGSTGRPKGVVVPHAALANFLRMQAHALELAPGQRLVAVTTISFDIAALEIHTPLISGATVILADRDTVRDPAALATLVDAHRPSVMQATPSLWHALLEDGRPASLDGTRVLVGGEALPAVLAERLARTARSVTNVYGPTEVTVWATSRRLDPGHTGVPDIGVPFWNTRAHVLDGALRPVGVGRPGELYLAGDQLARGYLGRHALTAERFVADPYGPAGSRMYRTGDLVLRLADGRIAFLGRVDDQVKLRGFRIELGEIESALTAGEGVDRAVALVREDLPGFPHLVGYVTPAAQGPAPDPAGLRRALGERLPEYMVPSAVVVLDAFPLTANGKIDRRSLPAPDLAALAGSGARAPRGAREEILCGIFTDVLGLESVGPDDDFFTLGGHSLLAARVIARVRTALDTECGIRDVFEARTVAALAALLAERTAAARPAPVAGPRPDPLPLSYAQQRLWFVHQVEGASATYNIPFVVRFDTALDADALDAALRDVAGRHETLRTVFGERDGEPYQRVLDLAGAGVRLHVRDVAADGFEAAVRDALGHLFDLSGEAPLRVTLVRDAAGGEHALVVLVHHIASDEWSMGPFLRDLERAYAARCAGEDPELGVPAVQYGDFALWQRELLGSARTPGSLAATQAAYWRAALAELPPEAGLPADRPRPAVTDPAGAMVFKAVPRELAAAVRSLARETGTSVFMVVHAAVAAVLHRLGAGEDIVLGSPVAGRGDSALDELVGFFVNTVVLRSDLSGDPSFTELLDRVRTADLAALDHADLPFDSVVEEVNPQRSLSRHPLFRTMVSHSTVTQDVANLFGYPARVDRVDPGVTKFDLDITFSDAAHSEDLELEVFYATALFDRPTVDTFVRRLLRALAAAVAAPADPVSWWELRDEAERARLTRWNDTDRPVEPGAVTEVFAARAAAAPDAVAVVAGDERLTFAELEDRAGRLAALLAERGVGPDTVVALAVPRSAGTVVATLAVLKAGGAYLPLDLDHPAERIAYMLGDAAPVCAVTTRAVADRLPGVDLVVLDDPETVEALAVAVPGADVPVDPEHAAYVIYTSGSTGRPKGVVLRHAGLTRLFRDHERELYLPVAERLGRRVRALHTASFSFDSSWEQLLWLVAGHELHVLDEYGRRDADAVVAYVRAERIDTLDVTPSYGRQLVDAGLLTGGWRPPLFLLGGEAVPPALWEELRAVPGVEVVNYYGPTEFTVDALVARVGDCVSPVVGRPLDNSRAHVLDGRLRPVPVGVPGELYLAGEQNARGYLGRFALTAERFVADPFGSPGSRMYRTGDLVRWRADGLLEFLGRVDDQVKIRGFRVEPAEVEAELAALDGVASAAVVVREDTPGLPRLVGYVTGPADPVRLRAQLADRLPEHLVPAAVMVLPVLPTNVNGKLDKAALPVPVATADTAGRAPRGAAEERIAEVFAQVLSLPSVGADEDFFRLGGHSLLATRLVARIRTALGADCTVRDVFELRTVAALAERVAGRRSAVRPTLTAGPRPERIPLSYAQARLWFLHRMEGPNATYNIPLALRLRGELDLAALEAAVHEVTARHEALRTVFAEDAEGPYQRVLAPSDVAVPFAVADVEPADLGRSIDAAAGHSFDLDTETPLRVSVLRTAADDQVLLLLLHHIAGDEWSAGPLLADLAAAYTARCAGGVLESAPPAVQYADYALWQRELLGDAAVPGSVAHDQAGFWREALAGLPQELALPVDRPRPVRPTHEGRTMSVPLPQDLVEGLEALTRDRGTTMYTVVTAAVAALLHRLGAGEDIPLGSPVAGRGEEALDGLVGFFVNTLVIRADLAGEPSFAELLRRTAAFGAAALAHADLPFDAVVEAVDPERSLARHPLFQTMVAYEDGGAEPLRALGSLPAEEFPVQAGDAKFDLEILFRRTPGTGGAPTSMTCGVRYATDLFDAETVRSLLTRLLRLLGAAATAPEVPLAELELLDPAERAQVLEGWNDTVRPVAPQTLESLSAAGSRRDPLATALVLEGLELSRADFEERVNRLARLLIGCGVGPESVVAVALPRSFDLVVALHAVVRAGGAYLPLDLGLPTERLAYMAETAAPVCLLTDLPSLGALPELPDTEILVLDAPERAAELAALPGGPVADAERRAPLLPHHPAYVIFTSGSTGMPKGVLVEHEAIVNRLRWMQDAYGLDSTDRVLQKTPASFDVSVWEFFWPLAEGVPLVIARPDGHKDPLYLAGLIREQRVSVLHFVPSMLAAFLGETDIADCPSLRLVVCSGEALPSELVTRFHASAPGGATRLVNLYGPTEAAVDVTASDCPSSGSGSVPASSSASIGSPVWNTRVYVLDARLRPVPVGVPGELYLAGVQLARGYLGRPALTGERFVADPYGAPGTRMYRTGDRVRRSRDGRLEYLGRTDDQVKLRGFRIELGEVQAVLTSAPEVVQAAAVVREDQPGVQRLVAYVVPAPGATLDRVALRALAAARLPEYMVPAVVVELTELPLSANGKLDRRALPAPAAPVAGASRAPRDAREEILAGILADVLGLESVGVEDDFFALGGHSLLAARAVGRFRAALDVDCAIRDLFEARTVAALAALLAERSGAGRPRLTVAAPRPERLPLSFAQRRLWLLDSVRGPSTTYNVPLAVRLSGPVDTVALAAAVRDLVARHESLRTVFHEDEGEPYQVVLPAERAGVALSVREVAADRLEEEAVRAGGHVFDLAAEPPVRVTLLRAAPEDHLLVVLVHHIATDEGSAGPLLADLDRAYTARSVGAEPAFAPLPVQYADFALWQRELLGDAADPDSVAGRQAAYWRQALVGAPAEPALPADRPRPAVPSYEGDVVTFEVPARTGAGLARIAREGGATLFMVAHAAVAALLHRLGAGEDIPLGSPVSAREGEALDGLVGLFLNTLVLRADLSGDPSFAELVARVRDTGSAAFAHADLPLEAVVEAVDPERSRSRNPLFQTMVTYHSVGGAVPELFGLPAREFTVETGGAKFDLEIAFGASEEHGAIAGGIRFASDLFDRATVELLARRLLLLLDSVVEAPERPVSAIEVLDPVERELALHGWNDTGRPPGGARTLAALVAAGAKEESGPALVFEGDELSRADFEERVNRLARLLIDRGVGPESVVAVALPRSFDLVVALHAVVRAGGAYLPLDLGLPTERLAYMTRTAEPVLILTDTLSGTLLAPEVGRERVLLDSPTVRSRLAALAGSDLAEAERRAPLLPHHPAYVIFTSGSTGMPKGVLVEHEAIVNRLWWMQGAYTLRPGDRVLQKTPASFDVSVWEFFWPLAEGVPLVIARPDGHKDPLYLAELISEQRVSVLHFVPSMLAAFLGETDIADCPSLRLVVCSGEALPSELVTRFHASAAGAPVALENLYGPTEAAVDVTSGACTPLTAAEGRASASIGLPVWNTRVYVLDARLRPVPVGVPGELYLAGVQLARGYLGRPALTGERFVADPYGAPGTRMYRTGDLVRRLADGRLDYLGRTDDQVKLRGFRIELGEIEAVLTSAPEVDRAAVVVREDQPGVRRLVAYAVPAPGATLDRVALRALAAARLPEYMVPAVFTELERLPLSANGKLDRRALPAPVIAAAAAPAAPAAQVPAGTPEQILCALMGEVLGLPEVGPDANFFELGGDSIVSIRLVGLARKAGLTVSARQIFTHPTPAALASVATVPEPSAAPAARTADAGPGPLPLPPVASWLAERGGPFASFAQARLVRLPAGARRPHLTAALQAVLDHHDGLRQRLTVPRPGVWSAEIRPTGAVDAAAVLEGVDAAGLSDAGLRERVAAASERVWRLLDPEAGALVRAVHLDRGPAEPGRLLLVVHHLAVDEVSWQILLPDLEAAHEAAAAGRTPALEPVGTPLRAWTTHLLAEAQSPRRTAELDRWLAAAPGGPLLAGRPLDPSTDTAATARRLSVRISAERTAPLLQAVPAAFHGTVGDALLSALVLAVGDWVTRSGRARPDGFTVDLEGHGREQELLPGADLTRTVGWLTSIHPLRLPVGAYDPAALAAGRADAGALLKEVKELLRAVPDGGLGAGLLRYNNPATARLFDPAARAEILWNYLGRQTGRADSAWGPAPEADALSARPDPAMPLSHVLEITAEITDGDGGPELTAHFIWAGEALSQDTVGQLADGWTAAVDALAAWADGGTSAGYTPSDLDLVDLDQDQITMLEEMWRAQQ</sequence>
<dbReference type="NCBIfam" id="TIGR01733">
    <property type="entry name" value="AA-adenyl-dom"/>
    <property type="match status" value="4"/>
</dbReference>
<dbReference type="PANTHER" id="PTHR45527:SF1">
    <property type="entry name" value="FATTY ACID SYNTHASE"/>
    <property type="match status" value="1"/>
</dbReference>
<dbReference type="Pfam" id="PF13193">
    <property type="entry name" value="AMP-binding_C"/>
    <property type="match status" value="4"/>
</dbReference>
<dbReference type="SUPFAM" id="SSF56801">
    <property type="entry name" value="Acetyl-CoA synthetase-like"/>
    <property type="match status" value="4"/>
</dbReference>
<dbReference type="Gene3D" id="1.10.1200.10">
    <property type="entry name" value="ACP-like"/>
    <property type="match status" value="4"/>
</dbReference>
<dbReference type="InterPro" id="IPR025110">
    <property type="entry name" value="AMP-bd_C"/>
</dbReference>
<protein>
    <submittedName>
        <fullName evidence="7">Amino acid adenylation domain-containing protein</fullName>
    </submittedName>
</protein>
<evidence type="ECO:0000256" key="1">
    <source>
        <dbReference type="ARBA" id="ARBA00001957"/>
    </source>
</evidence>
<dbReference type="InterPro" id="IPR001242">
    <property type="entry name" value="Condensation_dom"/>
</dbReference>
<dbReference type="Proteomes" id="UP001432039">
    <property type="component" value="Chromosome"/>
</dbReference>
<keyword evidence="2" id="KW-0596">Phosphopantetheine</keyword>
<dbReference type="PANTHER" id="PTHR45527">
    <property type="entry name" value="NONRIBOSOMAL PEPTIDE SYNTHETASE"/>
    <property type="match status" value="1"/>
</dbReference>
<dbReference type="InterPro" id="IPR020845">
    <property type="entry name" value="AMP-binding_CS"/>
</dbReference>
<keyword evidence="3" id="KW-0597">Phosphoprotein</keyword>
<dbReference type="Gene3D" id="3.40.50.980">
    <property type="match status" value="8"/>
</dbReference>
<dbReference type="InterPro" id="IPR036736">
    <property type="entry name" value="ACP-like_sf"/>
</dbReference>
<proteinExistence type="predicted"/>
<organism evidence="7 8">
    <name type="scientific">Streptomyces virginiae</name>
    <name type="common">Streptomyces cinnamonensis</name>
    <dbReference type="NCBI Taxonomy" id="1961"/>
    <lineage>
        <taxon>Bacteria</taxon>
        <taxon>Bacillati</taxon>
        <taxon>Actinomycetota</taxon>
        <taxon>Actinomycetes</taxon>
        <taxon>Kitasatosporales</taxon>
        <taxon>Streptomycetaceae</taxon>
        <taxon>Streptomyces</taxon>
    </lineage>
</organism>
<comment type="cofactor">
    <cofactor evidence="1">
        <name>pantetheine 4'-phosphate</name>
        <dbReference type="ChEBI" id="CHEBI:47942"/>
    </cofactor>
</comment>
<dbReference type="NCBIfam" id="TIGR01720">
    <property type="entry name" value="NRPS-para261"/>
    <property type="match status" value="1"/>
</dbReference>
<name>A0ABZ1TM50_STRVG</name>
<evidence type="ECO:0000259" key="6">
    <source>
        <dbReference type="PROSITE" id="PS50075"/>
    </source>
</evidence>
<keyword evidence="5" id="KW-0045">Antibiotic biosynthesis</keyword>
<dbReference type="Pfam" id="PF00668">
    <property type="entry name" value="Condensation"/>
    <property type="match status" value="5"/>
</dbReference>
<dbReference type="InterPro" id="IPR045851">
    <property type="entry name" value="AMP-bd_C_sf"/>
</dbReference>
<evidence type="ECO:0000313" key="8">
    <source>
        <dbReference type="Proteomes" id="UP001432039"/>
    </source>
</evidence>
<dbReference type="Gene3D" id="3.30.559.10">
    <property type="entry name" value="Chloramphenicol acetyltransferase-like domain"/>
    <property type="match status" value="5"/>
</dbReference>
<dbReference type="InterPro" id="IPR000873">
    <property type="entry name" value="AMP-dep_synth/lig_dom"/>
</dbReference>
<dbReference type="SUPFAM" id="SSF47336">
    <property type="entry name" value="ACP-like"/>
    <property type="match status" value="4"/>
</dbReference>
<evidence type="ECO:0000256" key="2">
    <source>
        <dbReference type="ARBA" id="ARBA00022450"/>
    </source>
</evidence>
<feature type="domain" description="Carrier" evidence="6">
    <location>
        <begin position="976"/>
        <end position="1051"/>
    </location>
</feature>
<dbReference type="InterPro" id="IPR023213">
    <property type="entry name" value="CAT-like_dom_sf"/>
</dbReference>
<accession>A0ABZ1TM50</accession>
<dbReference type="PROSITE" id="PS00455">
    <property type="entry name" value="AMP_BINDING"/>
    <property type="match status" value="4"/>
</dbReference>
<feature type="domain" description="Carrier" evidence="6">
    <location>
        <begin position="3106"/>
        <end position="3181"/>
    </location>
</feature>
<dbReference type="Pfam" id="PF00550">
    <property type="entry name" value="PP-binding"/>
    <property type="match status" value="4"/>
</dbReference>
<dbReference type="Gene3D" id="2.30.38.10">
    <property type="entry name" value="Luciferase, Domain 3"/>
    <property type="match status" value="4"/>
</dbReference>
<dbReference type="InterPro" id="IPR010060">
    <property type="entry name" value="NRPS_synth"/>
</dbReference>
<feature type="domain" description="Carrier" evidence="6">
    <location>
        <begin position="4182"/>
        <end position="4256"/>
    </location>
</feature>
<reference evidence="7" key="1">
    <citation type="submission" date="2022-10" db="EMBL/GenBank/DDBJ databases">
        <title>The complete genomes of actinobacterial strains from the NBC collection.</title>
        <authorList>
            <person name="Joergensen T.S."/>
            <person name="Alvarez Arevalo M."/>
            <person name="Sterndorff E.B."/>
            <person name="Faurdal D."/>
            <person name="Vuksanovic O."/>
            <person name="Mourched A.-S."/>
            <person name="Charusanti P."/>
            <person name="Shaw S."/>
            <person name="Blin K."/>
            <person name="Weber T."/>
        </authorList>
    </citation>
    <scope>NUCLEOTIDE SEQUENCE</scope>
    <source>
        <strain evidence="7">NBC_00248</strain>
    </source>
</reference>
<dbReference type="CDD" id="cd05930">
    <property type="entry name" value="A_NRPS"/>
    <property type="match status" value="1"/>
</dbReference>
<dbReference type="SMART" id="SM00823">
    <property type="entry name" value="PKS_PP"/>
    <property type="match status" value="4"/>
</dbReference>
<evidence type="ECO:0000313" key="7">
    <source>
        <dbReference type="EMBL" id="WUQ16877.1"/>
    </source>
</evidence>
<keyword evidence="8" id="KW-1185">Reference proteome</keyword>
<dbReference type="CDD" id="cd17646">
    <property type="entry name" value="A_NRPS_AB3403-like"/>
    <property type="match status" value="2"/>
</dbReference>
<dbReference type="InterPro" id="IPR006162">
    <property type="entry name" value="Ppantetheine_attach_site"/>
</dbReference>
<dbReference type="RefSeq" id="WP_328965128.1">
    <property type="nucleotide sequence ID" value="NZ_CP108090.1"/>
</dbReference>
<dbReference type="CDD" id="cd19540">
    <property type="entry name" value="LCL_NRPS-like"/>
    <property type="match status" value="3"/>
</dbReference>
<dbReference type="PROSITE" id="PS00012">
    <property type="entry name" value="PHOSPHOPANTETHEINE"/>
    <property type="match status" value="4"/>
</dbReference>
<evidence type="ECO:0000256" key="4">
    <source>
        <dbReference type="ARBA" id="ARBA00022737"/>
    </source>
</evidence>
<dbReference type="PROSITE" id="PS50075">
    <property type="entry name" value="CARRIER"/>
    <property type="match status" value="4"/>
</dbReference>
<feature type="domain" description="Carrier" evidence="6">
    <location>
        <begin position="2029"/>
        <end position="2104"/>
    </location>
</feature>
<dbReference type="InterPro" id="IPR010071">
    <property type="entry name" value="AA_adenyl_dom"/>
</dbReference>
<dbReference type="SUPFAM" id="SSF52777">
    <property type="entry name" value="CoA-dependent acyltransferases"/>
    <property type="match status" value="10"/>
</dbReference>
<keyword evidence="4" id="KW-0677">Repeat</keyword>
<gene>
    <name evidence="7" type="ORF">OG517_38720</name>
</gene>
<dbReference type="InterPro" id="IPR020806">
    <property type="entry name" value="PKS_PP-bd"/>
</dbReference>
<dbReference type="EMBL" id="CP108090">
    <property type="protein sequence ID" value="WUQ16877.1"/>
    <property type="molecule type" value="Genomic_DNA"/>
</dbReference>
<dbReference type="NCBIfam" id="NF003417">
    <property type="entry name" value="PRK04813.1"/>
    <property type="match status" value="4"/>
</dbReference>
<dbReference type="Gene3D" id="3.30.300.30">
    <property type="match status" value="4"/>
</dbReference>
<dbReference type="Gene3D" id="3.30.559.30">
    <property type="entry name" value="Nonribosomal peptide synthetase, condensation domain"/>
    <property type="match status" value="5"/>
</dbReference>
<dbReference type="CDD" id="cd12116">
    <property type="entry name" value="A_NRPS_Ta1_like"/>
    <property type="match status" value="1"/>
</dbReference>